<evidence type="ECO:0000313" key="3">
    <source>
        <dbReference type="Proteomes" id="UP000005532"/>
    </source>
</evidence>
<dbReference type="PANTHER" id="PTHR34203">
    <property type="entry name" value="METHYLTRANSFERASE, FKBM FAMILY PROTEIN"/>
    <property type="match status" value="1"/>
</dbReference>
<dbReference type="InterPro" id="IPR006342">
    <property type="entry name" value="FkbM_mtfrase"/>
</dbReference>
<dbReference type="Gene3D" id="3.40.50.150">
    <property type="entry name" value="Vaccinia Virus protein VP39"/>
    <property type="match status" value="1"/>
</dbReference>
<dbReference type="OrthoDB" id="5679686at2"/>
<name>C5RYH3_9PAST</name>
<dbReference type="Proteomes" id="UP000005532">
    <property type="component" value="Unassembled WGS sequence"/>
</dbReference>
<dbReference type="InterPro" id="IPR029063">
    <property type="entry name" value="SAM-dependent_MTases_sf"/>
</dbReference>
<dbReference type="InterPro" id="IPR052514">
    <property type="entry name" value="SAM-dependent_MTase"/>
</dbReference>
<evidence type="ECO:0000259" key="1">
    <source>
        <dbReference type="Pfam" id="PF05050"/>
    </source>
</evidence>
<feature type="non-terminal residue" evidence="2">
    <location>
        <position position="264"/>
    </location>
</feature>
<accession>C5RYH3</accession>
<dbReference type="AlphaFoldDB" id="C5RYH3"/>
<proteinExistence type="predicted"/>
<dbReference type="PANTHER" id="PTHR34203:SF15">
    <property type="entry name" value="SLL1173 PROTEIN"/>
    <property type="match status" value="1"/>
</dbReference>
<dbReference type="EMBL" id="ACQL01000001">
    <property type="protein sequence ID" value="EER48242.1"/>
    <property type="molecule type" value="Genomic_DNA"/>
</dbReference>
<organism evidence="2 3">
    <name type="scientific">Actinobacillus minor NM305</name>
    <dbReference type="NCBI Taxonomy" id="637911"/>
    <lineage>
        <taxon>Bacteria</taxon>
        <taxon>Pseudomonadati</taxon>
        <taxon>Pseudomonadota</taxon>
        <taxon>Gammaproteobacteria</taxon>
        <taxon>Pasteurellales</taxon>
        <taxon>Pasteurellaceae</taxon>
        <taxon>Actinobacillus</taxon>
    </lineage>
</organism>
<dbReference type="Pfam" id="PF05050">
    <property type="entry name" value="Methyltransf_21"/>
    <property type="match status" value="1"/>
</dbReference>
<dbReference type="RefSeq" id="WP_005821799.1">
    <property type="nucleotide sequence ID" value="NZ_ACQL01000001.1"/>
</dbReference>
<gene>
    <name evidence="2" type="ORF">AM305_00005</name>
</gene>
<dbReference type="SUPFAM" id="SSF53335">
    <property type="entry name" value="S-adenosyl-L-methionine-dependent methyltransferases"/>
    <property type="match status" value="1"/>
</dbReference>
<reference evidence="2 3" key="1">
    <citation type="journal article" date="2010" name="Vet. Microbiol.">
        <title>Production of haemolysins by strains of the Actinobacillus minor/porcitonsillarum complex.</title>
        <authorList>
            <person name="Arya G."/>
            <person name="Niven D.F."/>
        </authorList>
    </citation>
    <scope>NUCLEOTIDE SEQUENCE [LARGE SCALE GENOMIC DNA]</scope>
    <source>
        <strain evidence="2 3">NM305</strain>
    </source>
</reference>
<sequence length="264" mass="30122">MQTYLKELRWGKFNLIQGDFISSIAAHYGEWSEAEVFVFRLLLSPSSNVIEVGSNIGMHAVPLAKLVPQGKLLCFEPQRIIYQQLCCNLSLNNLVNVESYRLGVSDQNTQTWIETSDYSQPWNYGSFSIDKGFSTEGNFQGETLKEEIGIIKLDDFAPVQRLDSLDLLKIDAEGFDLRVLDGARETIKRNQPAIFIEAHPAAADGILQYLHQMDYQTYWIISNRYQPNNFYQAPRVEQGWDTNVLAIPSSWVHTFAEQSRAEQS</sequence>
<dbReference type="eggNOG" id="COG2520">
    <property type="taxonomic scope" value="Bacteria"/>
</dbReference>
<evidence type="ECO:0000313" key="2">
    <source>
        <dbReference type="EMBL" id="EER48242.1"/>
    </source>
</evidence>
<feature type="domain" description="Methyltransferase FkbM" evidence="1">
    <location>
        <begin position="51"/>
        <end position="216"/>
    </location>
</feature>
<dbReference type="NCBIfam" id="TIGR01444">
    <property type="entry name" value="fkbM_fam"/>
    <property type="match status" value="1"/>
</dbReference>
<comment type="caution">
    <text evidence="2">The sequence shown here is derived from an EMBL/GenBank/DDBJ whole genome shotgun (WGS) entry which is preliminary data.</text>
</comment>
<protein>
    <recommendedName>
        <fullName evidence="1">Methyltransferase FkbM domain-containing protein</fullName>
    </recommendedName>
</protein>